<dbReference type="GO" id="GO:0032993">
    <property type="term" value="C:protein-DNA complex"/>
    <property type="evidence" value="ECO:0007669"/>
    <property type="project" value="TreeGrafter"/>
</dbReference>
<comment type="caution">
    <text evidence="9">The sequence shown here is derived from an EMBL/GenBank/DDBJ whole genome shotgun (WGS) entry which is preliminary data.</text>
</comment>
<dbReference type="AlphaFoldDB" id="A0A3D9IMP7"/>
<keyword evidence="10" id="KW-1185">Reference proteome</keyword>
<dbReference type="SUPFAM" id="SSF46894">
    <property type="entry name" value="C-terminal effector domain of the bipartite response regulators"/>
    <property type="match status" value="1"/>
</dbReference>
<keyword evidence="3" id="KW-0902">Two-component regulatory system</keyword>
<keyword evidence="4" id="KW-0805">Transcription regulation</keyword>
<dbReference type="PANTHER" id="PTHR48111:SF69">
    <property type="entry name" value="RESPONSE REGULATOR RECEIVER"/>
    <property type="match status" value="1"/>
</dbReference>
<dbReference type="InterPro" id="IPR005158">
    <property type="entry name" value="BTAD"/>
</dbReference>
<dbReference type="Gene3D" id="3.40.50.2300">
    <property type="match status" value="1"/>
</dbReference>
<dbReference type="InterPro" id="IPR001789">
    <property type="entry name" value="Sig_transdc_resp-reg_receiver"/>
</dbReference>
<dbReference type="PROSITE" id="PS50110">
    <property type="entry name" value="RESPONSE_REGULATORY"/>
    <property type="match status" value="1"/>
</dbReference>
<keyword evidence="6" id="KW-0804">Transcription</keyword>
<dbReference type="EMBL" id="QRDZ01000027">
    <property type="protein sequence ID" value="RED62995.1"/>
    <property type="molecule type" value="Genomic_DNA"/>
</dbReference>
<evidence type="ECO:0000256" key="7">
    <source>
        <dbReference type="PROSITE-ProRule" id="PRU00169"/>
    </source>
</evidence>
<dbReference type="InterPro" id="IPR011990">
    <property type="entry name" value="TPR-like_helical_dom_sf"/>
</dbReference>
<comment type="similarity">
    <text evidence="1">Belongs to the AfsR/DnrI/RedD regulatory family.</text>
</comment>
<name>A0A3D9IMP7_9BACL</name>
<proteinExistence type="inferred from homology"/>
<accession>A0A3D9IMP7</accession>
<dbReference type="GO" id="GO:0000156">
    <property type="term" value="F:phosphorelay response regulator activity"/>
    <property type="evidence" value="ECO:0007669"/>
    <property type="project" value="TreeGrafter"/>
</dbReference>
<dbReference type="Pfam" id="PF00486">
    <property type="entry name" value="Trans_reg_C"/>
    <property type="match status" value="1"/>
</dbReference>
<dbReference type="SMART" id="SM00448">
    <property type="entry name" value="REC"/>
    <property type="match status" value="1"/>
</dbReference>
<gene>
    <name evidence="9" type="ORF">DFP98_12797</name>
</gene>
<sequence>MKIILVDDEPLALFRLRRALERESEEVDIAAEYTDPNEVAAGVMEHRPDVVFLDIHMPEIDGLKLGRRLQAVVPGIEIVFVTGYDRYAVKAFELYALDYVMKPVQPDRLRQTLQRVEEKLRIKKARPMPDGHSPIIRCFGQIRFQLPGREAQLAKWRTSKALELFSYLLHHWNRMVNRGTLLELLWPEVEAAKAAQHLYTAIYHIRQTLRACKIDGVVSIRVGELEAGYRLDIGSACVESEAWEHRLRQLDALTGDNAAEHESVLSAYTGDYLGDHDYLWAEHERERLRVLWQHQMKKLGEFYEQTNLFAKAVEVHRSLQDICPENEDSYFSLMKLYDMLNHRGGVEEQYWLLLEKVEKEQELPISEEIVNWYERWKSEKVV</sequence>
<dbReference type="Gene3D" id="1.10.10.10">
    <property type="entry name" value="Winged helix-like DNA-binding domain superfamily/Winged helix DNA-binding domain"/>
    <property type="match status" value="1"/>
</dbReference>
<feature type="domain" description="Response regulatory" evidence="8">
    <location>
        <begin position="2"/>
        <end position="117"/>
    </location>
</feature>
<evidence type="ECO:0000256" key="4">
    <source>
        <dbReference type="ARBA" id="ARBA00023015"/>
    </source>
</evidence>
<feature type="modified residue" description="4-aspartylphosphate" evidence="7">
    <location>
        <position position="54"/>
    </location>
</feature>
<dbReference type="OrthoDB" id="3190595at2"/>
<dbReference type="InterPro" id="IPR016032">
    <property type="entry name" value="Sig_transdc_resp-reg_C-effctor"/>
</dbReference>
<evidence type="ECO:0000256" key="3">
    <source>
        <dbReference type="ARBA" id="ARBA00023012"/>
    </source>
</evidence>
<evidence type="ECO:0000313" key="10">
    <source>
        <dbReference type="Proteomes" id="UP000256977"/>
    </source>
</evidence>
<dbReference type="GO" id="GO:0000976">
    <property type="term" value="F:transcription cis-regulatory region binding"/>
    <property type="evidence" value="ECO:0007669"/>
    <property type="project" value="TreeGrafter"/>
</dbReference>
<evidence type="ECO:0000313" key="9">
    <source>
        <dbReference type="EMBL" id="RED62995.1"/>
    </source>
</evidence>
<dbReference type="InterPro" id="IPR011006">
    <property type="entry name" value="CheY-like_superfamily"/>
</dbReference>
<dbReference type="InterPro" id="IPR036388">
    <property type="entry name" value="WH-like_DNA-bd_sf"/>
</dbReference>
<evidence type="ECO:0000256" key="1">
    <source>
        <dbReference type="ARBA" id="ARBA00005820"/>
    </source>
</evidence>
<evidence type="ECO:0000259" key="8">
    <source>
        <dbReference type="PROSITE" id="PS50110"/>
    </source>
</evidence>
<dbReference type="RefSeq" id="WP_116063906.1">
    <property type="nucleotide sequence ID" value="NZ_QRDZ01000027.1"/>
</dbReference>
<dbReference type="SMART" id="SM01043">
    <property type="entry name" value="BTAD"/>
    <property type="match status" value="1"/>
</dbReference>
<dbReference type="SUPFAM" id="SSF52172">
    <property type="entry name" value="CheY-like"/>
    <property type="match status" value="1"/>
</dbReference>
<keyword evidence="5" id="KW-0238">DNA-binding</keyword>
<dbReference type="Pfam" id="PF00072">
    <property type="entry name" value="Response_reg"/>
    <property type="match status" value="1"/>
</dbReference>
<dbReference type="SUPFAM" id="SSF48452">
    <property type="entry name" value="TPR-like"/>
    <property type="match status" value="1"/>
</dbReference>
<dbReference type="InterPro" id="IPR039420">
    <property type="entry name" value="WalR-like"/>
</dbReference>
<dbReference type="GO" id="GO:0005829">
    <property type="term" value="C:cytosol"/>
    <property type="evidence" value="ECO:0007669"/>
    <property type="project" value="TreeGrafter"/>
</dbReference>
<keyword evidence="2 7" id="KW-0597">Phosphoprotein</keyword>
<evidence type="ECO:0000256" key="2">
    <source>
        <dbReference type="ARBA" id="ARBA00022553"/>
    </source>
</evidence>
<reference evidence="9 10" key="1">
    <citation type="submission" date="2018-07" db="EMBL/GenBank/DDBJ databases">
        <title>Genomic Encyclopedia of Type Strains, Phase III (KMG-III): the genomes of soil and plant-associated and newly described type strains.</title>
        <authorList>
            <person name="Whitman W."/>
        </authorList>
    </citation>
    <scope>NUCLEOTIDE SEQUENCE [LARGE SCALE GENOMIC DNA]</scope>
    <source>
        <strain evidence="9 10">CECT 7287</strain>
    </source>
</reference>
<dbReference type="PANTHER" id="PTHR48111">
    <property type="entry name" value="REGULATOR OF RPOS"/>
    <property type="match status" value="1"/>
</dbReference>
<evidence type="ECO:0000256" key="5">
    <source>
        <dbReference type="ARBA" id="ARBA00023125"/>
    </source>
</evidence>
<dbReference type="Gene3D" id="1.25.40.10">
    <property type="entry name" value="Tetratricopeptide repeat domain"/>
    <property type="match status" value="1"/>
</dbReference>
<organism evidence="9 10">
    <name type="scientific">Cohnella phaseoli</name>
    <dbReference type="NCBI Taxonomy" id="456490"/>
    <lineage>
        <taxon>Bacteria</taxon>
        <taxon>Bacillati</taxon>
        <taxon>Bacillota</taxon>
        <taxon>Bacilli</taxon>
        <taxon>Bacillales</taxon>
        <taxon>Paenibacillaceae</taxon>
        <taxon>Cohnella</taxon>
    </lineage>
</organism>
<protein>
    <submittedName>
        <fullName evidence="9">Two-component SAPR family response regulator</fullName>
    </submittedName>
</protein>
<evidence type="ECO:0000256" key="6">
    <source>
        <dbReference type="ARBA" id="ARBA00023163"/>
    </source>
</evidence>
<dbReference type="GO" id="GO:0006355">
    <property type="term" value="P:regulation of DNA-templated transcription"/>
    <property type="evidence" value="ECO:0007669"/>
    <property type="project" value="InterPro"/>
</dbReference>
<dbReference type="Proteomes" id="UP000256977">
    <property type="component" value="Unassembled WGS sequence"/>
</dbReference>
<dbReference type="InterPro" id="IPR001867">
    <property type="entry name" value="OmpR/PhoB-type_DNA-bd"/>
</dbReference>